<reference evidence="2 3" key="1">
    <citation type="submission" date="2024-11" db="EMBL/GenBank/DDBJ databases">
        <title>Chromosome-level genome assembly of the freshwater bivalve Anodonta woodiana.</title>
        <authorList>
            <person name="Chen X."/>
        </authorList>
    </citation>
    <scope>NUCLEOTIDE SEQUENCE [LARGE SCALE GENOMIC DNA]</scope>
    <source>
        <strain evidence="2">MN2024</strain>
        <tissue evidence="2">Gills</tissue>
    </source>
</reference>
<evidence type="ECO:0000256" key="1">
    <source>
        <dbReference type="SAM" id="MobiDB-lite"/>
    </source>
</evidence>
<gene>
    <name evidence="2" type="ORF">ACJMK2_041731</name>
</gene>
<feature type="compositionally biased region" description="Basic and acidic residues" evidence="1">
    <location>
        <begin position="83"/>
        <end position="94"/>
    </location>
</feature>
<feature type="region of interest" description="Disordered" evidence="1">
    <location>
        <begin position="27"/>
        <end position="109"/>
    </location>
</feature>
<organism evidence="2 3">
    <name type="scientific">Sinanodonta woodiana</name>
    <name type="common">Chinese pond mussel</name>
    <name type="synonym">Anodonta woodiana</name>
    <dbReference type="NCBI Taxonomy" id="1069815"/>
    <lineage>
        <taxon>Eukaryota</taxon>
        <taxon>Metazoa</taxon>
        <taxon>Spiralia</taxon>
        <taxon>Lophotrochozoa</taxon>
        <taxon>Mollusca</taxon>
        <taxon>Bivalvia</taxon>
        <taxon>Autobranchia</taxon>
        <taxon>Heteroconchia</taxon>
        <taxon>Palaeoheterodonta</taxon>
        <taxon>Unionida</taxon>
        <taxon>Unionoidea</taxon>
        <taxon>Unionidae</taxon>
        <taxon>Unioninae</taxon>
        <taxon>Sinanodonta</taxon>
    </lineage>
</organism>
<dbReference type="EMBL" id="JBJQND010000008">
    <property type="protein sequence ID" value="KAL3868993.1"/>
    <property type="molecule type" value="Genomic_DNA"/>
</dbReference>
<proteinExistence type="predicted"/>
<sequence>MSELQPPITVPEEKVLSNVDAIYSKIVRPIKAGSADDPRSIEERDLSRKKQSPPSFKPPPPPVPPPLPPPRLVTTQPKSPTSKQKEHHSSENQRYKKRPKGCNFEEKTADRTRPDYNNVSEFVILDEECHASALGHVNVKTKETFRLENNTDSTTVLPNPKIRHDFDRISQIPDAVKDAYMTKTFTKCKRDKSIDTIKEETSIIDNSNIQVTSVKRDTTTVNNIDKHMGTAGKGVDIMCNVHFKFDSDEGEIENDEEGYVLMGYVEAKSHVISQAKSMPFRALSKTQLVKRLEECGLKDLAAVCENEKLDGQFLAKHVSDEDLMQDPFLLTRFQIKKLRAIIDGWRPISDFHKDFDTSSG</sequence>
<name>A0ABD3W8D2_SINWO</name>
<evidence type="ECO:0000313" key="3">
    <source>
        <dbReference type="Proteomes" id="UP001634394"/>
    </source>
</evidence>
<comment type="caution">
    <text evidence="2">The sequence shown here is derived from an EMBL/GenBank/DDBJ whole genome shotgun (WGS) entry which is preliminary data.</text>
</comment>
<evidence type="ECO:0000313" key="2">
    <source>
        <dbReference type="EMBL" id="KAL3868993.1"/>
    </source>
</evidence>
<feature type="compositionally biased region" description="Basic and acidic residues" evidence="1">
    <location>
        <begin position="34"/>
        <end position="48"/>
    </location>
</feature>
<dbReference type="Proteomes" id="UP001634394">
    <property type="component" value="Unassembled WGS sequence"/>
</dbReference>
<feature type="compositionally biased region" description="Pro residues" evidence="1">
    <location>
        <begin position="55"/>
        <end position="71"/>
    </location>
</feature>
<keyword evidence="3" id="KW-1185">Reference proteome</keyword>
<dbReference type="AlphaFoldDB" id="A0ABD3W8D2"/>
<protein>
    <submittedName>
        <fullName evidence="2">Uncharacterized protein</fullName>
    </submittedName>
</protein>
<accession>A0ABD3W8D2</accession>